<name>A0A1I7WTS9_HETBA</name>
<dbReference type="WBParaSite" id="Hba_08612">
    <property type="protein sequence ID" value="Hba_08612"/>
    <property type="gene ID" value="Hba_08612"/>
</dbReference>
<keyword evidence="1" id="KW-1185">Reference proteome</keyword>
<dbReference type="Proteomes" id="UP000095283">
    <property type="component" value="Unplaced"/>
</dbReference>
<evidence type="ECO:0000313" key="2">
    <source>
        <dbReference type="WBParaSite" id="Hba_08612"/>
    </source>
</evidence>
<accession>A0A1I7WTS9</accession>
<sequence>MKRKLAEPDSLIWQAEEKFDESQIGEHHGPCAIDYDSDTISAPFPSITQAPLSYSRCPPCRTSYRSTVSERERKINISMNAHWFETDVFPQMASSGHLFALHTARWWSQTKTAA</sequence>
<reference evidence="2" key="1">
    <citation type="submission" date="2016-11" db="UniProtKB">
        <authorList>
            <consortium name="WormBaseParasite"/>
        </authorList>
    </citation>
    <scope>IDENTIFICATION</scope>
</reference>
<proteinExistence type="predicted"/>
<protein>
    <submittedName>
        <fullName evidence="2">Uncharacterized protein</fullName>
    </submittedName>
</protein>
<organism evidence="1 2">
    <name type="scientific">Heterorhabditis bacteriophora</name>
    <name type="common">Entomopathogenic nematode worm</name>
    <dbReference type="NCBI Taxonomy" id="37862"/>
    <lineage>
        <taxon>Eukaryota</taxon>
        <taxon>Metazoa</taxon>
        <taxon>Ecdysozoa</taxon>
        <taxon>Nematoda</taxon>
        <taxon>Chromadorea</taxon>
        <taxon>Rhabditida</taxon>
        <taxon>Rhabditina</taxon>
        <taxon>Rhabditomorpha</taxon>
        <taxon>Strongyloidea</taxon>
        <taxon>Heterorhabditidae</taxon>
        <taxon>Heterorhabditis</taxon>
    </lineage>
</organism>
<dbReference type="AlphaFoldDB" id="A0A1I7WTS9"/>
<evidence type="ECO:0000313" key="1">
    <source>
        <dbReference type="Proteomes" id="UP000095283"/>
    </source>
</evidence>